<name>A0AAJ1U0D0_9ACTN</name>
<evidence type="ECO:0000256" key="3">
    <source>
        <dbReference type="PROSITE-ProRule" id="PRU00335"/>
    </source>
</evidence>
<dbReference type="SUPFAM" id="SSF46689">
    <property type="entry name" value="Homeodomain-like"/>
    <property type="match status" value="1"/>
</dbReference>
<dbReference type="EMBL" id="JAUTAN010000001">
    <property type="protein sequence ID" value="MDQ1105655.1"/>
    <property type="molecule type" value="Genomic_DNA"/>
</dbReference>
<organism evidence="7 8">
    <name type="scientific">Nocardioides zeae</name>
    <dbReference type="NCBI Taxonomy" id="1457234"/>
    <lineage>
        <taxon>Bacteria</taxon>
        <taxon>Bacillati</taxon>
        <taxon>Actinomycetota</taxon>
        <taxon>Actinomycetes</taxon>
        <taxon>Propionibacteriales</taxon>
        <taxon>Nocardioidaceae</taxon>
        <taxon>Nocardioides</taxon>
    </lineage>
</organism>
<dbReference type="PROSITE" id="PS50977">
    <property type="entry name" value="HTH_TETR_2"/>
    <property type="match status" value="1"/>
</dbReference>
<dbReference type="Pfam" id="PF17932">
    <property type="entry name" value="TetR_C_24"/>
    <property type="match status" value="1"/>
</dbReference>
<evidence type="ECO:0000313" key="7">
    <source>
        <dbReference type="EMBL" id="MDQ1105655.1"/>
    </source>
</evidence>
<evidence type="ECO:0000256" key="1">
    <source>
        <dbReference type="ARBA" id="ARBA00023054"/>
    </source>
</evidence>
<dbReference type="InterPro" id="IPR001647">
    <property type="entry name" value="HTH_TetR"/>
</dbReference>
<evidence type="ECO:0000256" key="5">
    <source>
        <dbReference type="SAM" id="MobiDB-lite"/>
    </source>
</evidence>
<dbReference type="GO" id="GO:0003700">
    <property type="term" value="F:DNA-binding transcription factor activity"/>
    <property type="evidence" value="ECO:0007669"/>
    <property type="project" value="TreeGrafter"/>
</dbReference>
<evidence type="ECO:0000313" key="8">
    <source>
        <dbReference type="Proteomes" id="UP001239215"/>
    </source>
</evidence>
<feature type="region of interest" description="Disordered" evidence="5">
    <location>
        <begin position="1"/>
        <end position="27"/>
    </location>
</feature>
<keyword evidence="2 3" id="KW-0238">DNA-binding</keyword>
<feature type="compositionally biased region" description="Basic and acidic residues" evidence="5">
    <location>
        <begin position="12"/>
        <end position="26"/>
    </location>
</feature>
<feature type="coiled-coil region" evidence="4">
    <location>
        <begin position="129"/>
        <end position="158"/>
    </location>
</feature>
<dbReference type="Pfam" id="PF00440">
    <property type="entry name" value="TetR_N"/>
    <property type="match status" value="1"/>
</dbReference>
<dbReference type="GO" id="GO:0000976">
    <property type="term" value="F:transcription cis-regulatory region binding"/>
    <property type="evidence" value="ECO:0007669"/>
    <property type="project" value="TreeGrafter"/>
</dbReference>
<dbReference type="Proteomes" id="UP001239215">
    <property type="component" value="Unassembled WGS sequence"/>
</dbReference>
<dbReference type="PANTHER" id="PTHR30055">
    <property type="entry name" value="HTH-TYPE TRANSCRIPTIONAL REGULATOR RUTR"/>
    <property type="match status" value="1"/>
</dbReference>
<dbReference type="Gene3D" id="1.10.10.60">
    <property type="entry name" value="Homeodomain-like"/>
    <property type="match status" value="1"/>
</dbReference>
<sequence length="227" mass="25295">MTSTRAAAASDRGVEPVVPRRKDGPRSKRGVILQAAVDSFGRDGFEQTKWASIADQVGIGQTALYHYFESKVHCLLTIMSAELERSLEQFQEVVADQPDDLGRLRAAVSKAFDLTDRETLSARILLAHMDLLTTQRASEREEAERQRARILVRAIEDEWSRLIEQGMESGAFVARDPRQTGLALLALIVSVWRWYRPGGRQSLGDIAEFITGACVRLVGPDPDTDQE</sequence>
<reference evidence="7" key="1">
    <citation type="submission" date="2023-07" db="EMBL/GenBank/DDBJ databases">
        <title>Functional and genomic diversity of the sorghum phyllosphere microbiome.</title>
        <authorList>
            <person name="Shade A."/>
        </authorList>
    </citation>
    <scope>NUCLEOTIDE SEQUENCE</scope>
    <source>
        <strain evidence="7">SORGH_AS_1067</strain>
    </source>
</reference>
<evidence type="ECO:0000256" key="4">
    <source>
        <dbReference type="SAM" id="Coils"/>
    </source>
</evidence>
<dbReference type="InterPro" id="IPR041490">
    <property type="entry name" value="KstR2_TetR_C"/>
</dbReference>
<dbReference type="AlphaFoldDB" id="A0AAJ1U0D0"/>
<dbReference type="InterPro" id="IPR050109">
    <property type="entry name" value="HTH-type_TetR-like_transc_reg"/>
</dbReference>
<protein>
    <submittedName>
        <fullName evidence="7">AcrR family transcriptional regulator</fullName>
    </submittedName>
</protein>
<dbReference type="InterPro" id="IPR036271">
    <property type="entry name" value="Tet_transcr_reg_TetR-rel_C_sf"/>
</dbReference>
<dbReference type="InterPro" id="IPR009057">
    <property type="entry name" value="Homeodomain-like_sf"/>
</dbReference>
<dbReference type="PANTHER" id="PTHR30055:SF183">
    <property type="entry name" value="NUCLEOID OCCLUSION FACTOR SLMA"/>
    <property type="match status" value="1"/>
</dbReference>
<accession>A0AAJ1U0D0</accession>
<dbReference type="RefSeq" id="WP_307202101.1">
    <property type="nucleotide sequence ID" value="NZ_JAUTAN010000001.1"/>
</dbReference>
<proteinExistence type="predicted"/>
<feature type="domain" description="HTH tetR-type" evidence="6">
    <location>
        <begin position="26"/>
        <end position="86"/>
    </location>
</feature>
<dbReference type="PRINTS" id="PR00455">
    <property type="entry name" value="HTHTETR"/>
</dbReference>
<evidence type="ECO:0000259" key="6">
    <source>
        <dbReference type="PROSITE" id="PS50977"/>
    </source>
</evidence>
<gene>
    <name evidence="7" type="ORF">QE405_002939</name>
</gene>
<comment type="caution">
    <text evidence="7">The sequence shown here is derived from an EMBL/GenBank/DDBJ whole genome shotgun (WGS) entry which is preliminary data.</text>
</comment>
<dbReference type="SUPFAM" id="SSF48498">
    <property type="entry name" value="Tetracyclin repressor-like, C-terminal domain"/>
    <property type="match status" value="1"/>
</dbReference>
<feature type="DNA-binding region" description="H-T-H motif" evidence="3">
    <location>
        <begin position="49"/>
        <end position="68"/>
    </location>
</feature>
<keyword evidence="1 4" id="KW-0175">Coiled coil</keyword>
<dbReference type="Gene3D" id="1.10.357.10">
    <property type="entry name" value="Tetracycline Repressor, domain 2"/>
    <property type="match status" value="1"/>
</dbReference>
<evidence type="ECO:0000256" key="2">
    <source>
        <dbReference type="ARBA" id="ARBA00023125"/>
    </source>
</evidence>